<dbReference type="GO" id="GO:0047617">
    <property type="term" value="F:fatty acyl-CoA hydrolase activity"/>
    <property type="evidence" value="ECO:0007669"/>
    <property type="project" value="TreeGrafter"/>
</dbReference>
<reference evidence="5 6" key="1">
    <citation type="submission" date="2018-02" db="EMBL/GenBank/DDBJ databases">
        <title>Comparative genomes isolates from brazilian mangrove.</title>
        <authorList>
            <person name="Araujo J.E."/>
            <person name="Taketani R.G."/>
            <person name="Silva M.C.P."/>
            <person name="Loureco M.V."/>
            <person name="Andreote F.D."/>
        </authorList>
    </citation>
    <scope>NUCLEOTIDE SEQUENCE [LARGE SCALE GENOMIC DNA]</scope>
    <source>
        <strain evidence="3 6">NAP PRIS-MGV</strain>
        <strain evidence="4 5">Nap-Phe MGV</strain>
    </source>
</reference>
<evidence type="ECO:0000313" key="6">
    <source>
        <dbReference type="Proteomes" id="UP000239388"/>
    </source>
</evidence>
<protein>
    <submittedName>
        <fullName evidence="3">4-hydroxybenzoyl-CoA thioesterase</fullName>
    </submittedName>
</protein>
<evidence type="ECO:0000256" key="1">
    <source>
        <dbReference type="ARBA" id="ARBA00005953"/>
    </source>
</evidence>
<evidence type="ECO:0000256" key="2">
    <source>
        <dbReference type="ARBA" id="ARBA00022801"/>
    </source>
</evidence>
<proteinExistence type="inferred from homology"/>
<dbReference type="EMBL" id="PUIB01000021">
    <property type="protein sequence ID" value="PQO30073.1"/>
    <property type="molecule type" value="Genomic_DNA"/>
</dbReference>
<dbReference type="AlphaFoldDB" id="A0A2S8FD27"/>
<dbReference type="Gene3D" id="3.10.129.10">
    <property type="entry name" value="Hotdog Thioesterase"/>
    <property type="match status" value="1"/>
</dbReference>
<name>A0A2S8FD27_9BACT</name>
<dbReference type="InterPro" id="IPR029069">
    <property type="entry name" value="HotDog_dom_sf"/>
</dbReference>
<dbReference type="PANTHER" id="PTHR31793">
    <property type="entry name" value="4-HYDROXYBENZOYL-COA THIOESTERASE FAMILY MEMBER"/>
    <property type="match status" value="1"/>
</dbReference>
<dbReference type="OrthoDB" id="9800856at2"/>
<dbReference type="RefSeq" id="WP_105338346.1">
    <property type="nucleotide sequence ID" value="NZ_PUHZ01000024.1"/>
</dbReference>
<dbReference type="SUPFAM" id="SSF54637">
    <property type="entry name" value="Thioesterase/thiol ester dehydrase-isomerase"/>
    <property type="match status" value="1"/>
</dbReference>
<evidence type="ECO:0000313" key="5">
    <source>
        <dbReference type="Proteomes" id="UP000237819"/>
    </source>
</evidence>
<comment type="similarity">
    <text evidence="1">Belongs to the 4-hydroxybenzoyl-CoA thioesterase family.</text>
</comment>
<dbReference type="Proteomes" id="UP000237819">
    <property type="component" value="Unassembled WGS sequence"/>
</dbReference>
<dbReference type="Proteomes" id="UP000239388">
    <property type="component" value="Unassembled WGS sequence"/>
</dbReference>
<gene>
    <name evidence="4" type="ORF">C5Y93_25830</name>
    <name evidence="3" type="ORF">C5Y98_21180</name>
</gene>
<evidence type="ECO:0000313" key="3">
    <source>
        <dbReference type="EMBL" id="PQO30073.1"/>
    </source>
</evidence>
<evidence type="ECO:0000313" key="4">
    <source>
        <dbReference type="EMBL" id="PQO43132.1"/>
    </source>
</evidence>
<sequence>MSEVYHTKRRVEFRDTDAAGIMHFSAFAVYMEQVEHEFLRHVGLSVHTPDGDSTISWPRVSIRCDFQSPVRFEDEMDVSIVIKQMGAKSVTYAFKFSHDGRPVATGETTAVCCRIFHKEAPKSIEIPDWFREKIAPYLVA</sequence>
<dbReference type="PANTHER" id="PTHR31793:SF27">
    <property type="entry name" value="NOVEL THIOESTERASE SUPERFAMILY DOMAIN AND SAPOSIN A-TYPE DOMAIN CONTAINING PROTEIN (0610012H03RIK)"/>
    <property type="match status" value="1"/>
</dbReference>
<dbReference type="CDD" id="cd00586">
    <property type="entry name" value="4HBT"/>
    <property type="match status" value="1"/>
</dbReference>
<organism evidence="3 6">
    <name type="scientific">Blastopirellula marina</name>
    <dbReference type="NCBI Taxonomy" id="124"/>
    <lineage>
        <taxon>Bacteria</taxon>
        <taxon>Pseudomonadati</taxon>
        <taxon>Planctomycetota</taxon>
        <taxon>Planctomycetia</taxon>
        <taxon>Pirellulales</taxon>
        <taxon>Pirellulaceae</taxon>
        <taxon>Blastopirellula</taxon>
    </lineage>
</organism>
<comment type="caution">
    <text evidence="3">The sequence shown here is derived from an EMBL/GenBank/DDBJ whole genome shotgun (WGS) entry which is preliminary data.</text>
</comment>
<dbReference type="Pfam" id="PF13279">
    <property type="entry name" value="4HBT_2"/>
    <property type="match status" value="1"/>
</dbReference>
<keyword evidence="2" id="KW-0378">Hydrolase</keyword>
<accession>A0A2S8FD27</accession>
<dbReference type="InterPro" id="IPR050563">
    <property type="entry name" value="4-hydroxybenzoyl-CoA_TE"/>
</dbReference>
<dbReference type="EMBL" id="PUHZ01000024">
    <property type="protein sequence ID" value="PQO43132.1"/>
    <property type="molecule type" value="Genomic_DNA"/>
</dbReference>